<dbReference type="Proteomes" id="UP000824927">
    <property type="component" value="Unassembled WGS sequence"/>
</dbReference>
<protein>
    <recommendedName>
        <fullName evidence="5">Secreted protein</fullName>
    </recommendedName>
</protein>
<accession>A0A9Q3XEK3</accession>
<feature type="chain" id="PRO_5040457391" description="Secreted protein" evidence="2">
    <location>
        <begin position="23"/>
        <end position="62"/>
    </location>
</feature>
<feature type="signal peptide" evidence="2">
    <location>
        <begin position="1"/>
        <end position="22"/>
    </location>
</feature>
<feature type="region of interest" description="Disordered" evidence="1">
    <location>
        <begin position="42"/>
        <end position="62"/>
    </location>
</feature>
<gene>
    <name evidence="3" type="ORF">KUV31_10825</name>
</gene>
<comment type="caution">
    <text evidence="3">The sequence shown here is derived from an EMBL/GenBank/DDBJ whole genome shotgun (WGS) entry which is preliminary data.</text>
</comment>
<evidence type="ECO:0000313" key="3">
    <source>
        <dbReference type="EMBL" id="MBY6218831.1"/>
    </source>
</evidence>
<dbReference type="AlphaFoldDB" id="A0A9Q3XEK3"/>
<proteinExistence type="predicted"/>
<evidence type="ECO:0000313" key="4">
    <source>
        <dbReference type="Proteomes" id="UP000824927"/>
    </source>
</evidence>
<name>A0A9Q3XEK3_9SPHN</name>
<keyword evidence="2" id="KW-0732">Signal</keyword>
<evidence type="ECO:0000256" key="2">
    <source>
        <dbReference type="SAM" id="SignalP"/>
    </source>
</evidence>
<evidence type="ECO:0000256" key="1">
    <source>
        <dbReference type="SAM" id="MobiDB-lite"/>
    </source>
</evidence>
<dbReference type="EMBL" id="JAHVKP010000001">
    <property type="protein sequence ID" value="MBY6218831.1"/>
    <property type="molecule type" value="Genomic_DNA"/>
</dbReference>
<organism evidence="3 4">
    <name type="scientific">Qipengyuania aquimaris</name>
    <dbReference type="NCBI Taxonomy" id="255984"/>
    <lineage>
        <taxon>Bacteria</taxon>
        <taxon>Pseudomonadati</taxon>
        <taxon>Pseudomonadota</taxon>
        <taxon>Alphaproteobacteria</taxon>
        <taxon>Sphingomonadales</taxon>
        <taxon>Erythrobacteraceae</taxon>
        <taxon>Qipengyuania</taxon>
    </lineage>
</organism>
<dbReference type="PROSITE" id="PS51257">
    <property type="entry name" value="PROKAR_LIPOPROTEIN"/>
    <property type="match status" value="1"/>
</dbReference>
<sequence>MKRLAPLLLLASPMLAACDSSAGETPMPPVTQQEEDALEDAEAMLEEQRNPPETVATEGESE</sequence>
<evidence type="ECO:0008006" key="5">
    <source>
        <dbReference type="Google" id="ProtNLM"/>
    </source>
</evidence>
<dbReference type="RefSeq" id="WP_221427032.1">
    <property type="nucleotide sequence ID" value="NZ_JAHVKP010000001.1"/>
</dbReference>
<reference evidence="3" key="1">
    <citation type="submission" date="2021-06" db="EMBL/GenBank/DDBJ databases">
        <title>50 bacteria genomes isolated from Dapeng, Shenzhen, China.</title>
        <authorList>
            <person name="Zheng W."/>
            <person name="Yu S."/>
            <person name="Huang Y."/>
        </authorList>
    </citation>
    <scope>NUCLEOTIDE SEQUENCE</scope>
    <source>
        <strain evidence="3">DP4N28-2</strain>
    </source>
</reference>